<protein>
    <submittedName>
        <fullName evidence="3">Putative Ser/Thr protein kinase</fullName>
    </submittedName>
</protein>
<feature type="domain" description="DUF547" evidence="2">
    <location>
        <begin position="94"/>
        <end position="208"/>
    </location>
</feature>
<evidence type="ECO:0000256" key="1">
    <source>
        <dbReference type="SAM" id="SignalP"/>
    </source>
</evidence>
<dbReference type="GO" id="GO:0016301">
    <property type="term" value="F:kinase activity"/>
    <property type="evidence" value="ECO:0007669"/>
    <property type="project" value="UniProtKB-KW"/>
</dbReference>
<keyword evidence="3" id="KW-0418">Kinase</keyword>
<dbReference type="PANTHER" id="PTHR46361:SF3">
    <property type="entry name" value="ELECTRON CARRIER_ PROTEIN DISULFIDE OXIDOREDUCTASE"/>
    <property type="match status" value="1"/>
</dbReference>
<dbReference type="PANTHER" id="PTHR46361">
    <property type="entry name" value="ELECTRON CARRIER/ PROTEIN DISULFIDE OXIDOREDUCTASE"/>
    <property type="match status" value="1"/>
</dbReference>
<sequence>MKRRIFCSLLLAGWFGYVFAGSSGPHPKSHWPLWEEHNPLSKAHISHATWQRFLDRRVIRNEEGITLVDYPHLTKADIMLLQSYLDELSAIPVRNYNRREQLAYWINLYNALTVHTIATRYPVESIEDINISPGLFSIGPWRAPLVRVEGLTLTLEDIEDRILRPIWNDSRILYALNNATLGAPNLSPRAYQATTLNRDLNKAAREYINSARGVQVADGQLVLSCLYDWYREDFGGNAEGVLHHLVQFANPSLKTWLRTAPNINSYIYNWHLNTTTAELS</sequence>
<feature type="signal peptide" evidence="1">
    <location>
        <begin position="1"/>
        <end position="20"/>
    </location>
</feature>
<evidence type="ECO:0000313" key="4">
    <source>
        <dbReference type="Proteomes" id="UP000054785"/>
    </source>
</evidence>
<accession>A0A0W0TV69</accession>
<dbReference type="Proteomes" id="UP000054785">
    <property type="component" value="Unassembled WGS sequence"/>
</dbReference>
<reference evidence="3 4" key="1">
    <citation type="submission" date="2015-11" db="EMBL/GenBank/DDBJ databases">
        <title>Genomic analysis of 38 Legionella species identifies large and diverse effector repertoires.</title>
        <authorList>
            <person name="Burstein D."/>
            <person name="Amaro F."/>
            <person name="Zusman T."/>
            <person name="Lifshitz Z."/>
            <person name="Cohen O."/>
            <person name="Gilbert J.A."/>
            <person name="Pupko T."/>
            <person name="Shuman H.A."/>
            <person name="Segal G."/>
        </authorList>
    </citation>
    <scope>NUCLEOTIDE SEQUENCE [LARGE SCALE GENOMIC DNA]</scope>
    <source>
        <strain evidence="3 4">ATCC 49504</strain>
    </source>
</reference>
<dbReference type="InterPro" id="IPR006869">
    <property type="entry name" value="DUF547"/>
</dbReference>
<keyword evidence="1" id="KW-0732">Signal</keyword>
<evidence type="ECO:0000259" key="2">
    <source>
        <dbReference type="Pfam" id="PF04784"/>
    </source>
</evidence>
<dbReference type="PATRIC" id="fig|45065.4.peg.1343"/>
<keyword evidence="4" id="KW-1185">Reference proteome</keyword>
<organism evidence="3 4">
    <name type="scientific">Legionella geestiana</name>
    <dbReference type="NCBI Taxonomy" id="45065"/>
    <lineage>
        <taxon>Bacteria</taxon>
        <taxon>Pseudomonadati</taxon>
        <taxon>Pseudomonadota</taxon>
        <taxon>Gammaproteobacteria</taxon>
        <taxon>Legionellales</taxon>
        <taxon>Legionellaceae</taxon>
        <taxon>Legionella</taxon>
    </lineage>
</organism>
<dbReference type="AlphaFoldDB" id="A0A0W0TV69"/>
<gene>
    <name evidence="3" type="ORF">Lgee_1245</name>
</gene>
<name>A0A0W0TV69_9GAMM</name>
<comment type="caution">
    <text evidence="3">The sequence shown here is derived from an EMBL/GenBank/DDBJ whole genome shotgun (WGS) entry which is preliminary data.</text>
</comment>
<feature type="chain" id="PRO_5006913496" evidence="1">
    <location>
        <begin position="21"/>
        <end position="280"/>
    </location>
</feature>
<dbReference type="EMBL" id="LNYC01000045">
    <property type="protein sequence ID" value="KTC99307.1"/>
    <property type="molecule type" value="Genomic_DNA"/>
</dbReference>
<keyword evidence="3" id="KW-0808">Transferase</keyword>
<dbReference type="RefSeq" id="WP_238582803.1">
    <property type="nucleotide sequence ID" value="NZ_CAAAHN010000032.1"/>
</dbReference>
<evidence type="ECO:0000313" key="3">
    <source>
        <dbReference type="EMBL" id="KTC99307.1"/>
    </source>
</evidence>
<dbReference type="STRING" id="45065.Lgee_1245"/>
<dbReference type="Pfam" id="PF04784">
    <property type="entry name" value="DUF547"/>
    <property type="match status" value="1"/>
</dbReference>
<proteinExistence type="predicted"/>